<dbReference type="InterPro" id="IPR038476">
    <property type="entry name" value="UvrC_RNase_H_dom_sf"/>
</dbReference>
<evidence type="ECO:0000259" key="2">
    <source>
        <dbReference type="PROSITE" id="PS50165"/>
    </source>
</evidence>
<dbReference type="EMBL" id="LBVU01000004">
    <property type="protein sequence ID" value="KKQ91668.1"/>
    <property type="molecule type" value="Genomic_DNA"/>
</dbReference>
<comment type="caution">
    <text evidence="3">The sequence shown here is derived from an EMBL/GenBank/DDBJ whole genome shotgun (WGS) entry which is preliminary data.</text>
</comment>
<dbReference type="Proteomes" id="UP000034774">
    <property type="component" value="Unassembled WGS sequence"/>
</dbReference>
<dbReference type="Pfam" id="PF02151">
    <property type="entry name" value="UVR"/>
    <property type="match status" value="1"/>
</dbReference>
<dbReference type="SUPFAM" id="SSF46600">
    <property type="entry name" value="C-terminal UvrC-binding domain of UvrB"/>
    <property type="match status" value="1"/>
</dbReference>
<organism evidence="3 4">
    <name type="scientific">Candidatus Woesebacteria bacterium GW2011_GWB1_39_10</name>
    <dbReference type="NCBI Taxonomy" id="1618572"/>
    <lineage>
        <taxon>Bacteria</taxon>
        <taxon>Candidatus Woeseibacteriota</taxon>
    </lineage>
</organism>
<feature type="domain" description="UvrC family homology region profile" evidence="2">
    <location>
        <begin position="295"/>
        <end position="402"/>
    </location>
</feature>
<dbReference type="Gene3D" id="3.40.1440.10">
    <property type="entry name" value="GIY-YIG endonuclease"/>
    <property type="match status" value="1"/>
</dbReference>
<dbReference type="SMART" id="SM00465">
    <property type="entry name" value="GIYc"/>
    <property type="match status" value="1"/>
</dbReference>
<dbReference type="Pfam" id="PF01541">
    <property type="entry name" value="GIY-YIG"/>
    <property type="match status" value="1"/>
</dbReference>
<dbReference type="PANTHER" id="PTHR30562:SF1">
    <property type="entry name" value="UVRABC SYSTEM PROTEIN C"/>
    <property type="match status" value="1"/>
</dbReference>
<dbReference type="GO" id="GO:0009380">
    <property type="term" value="C:excinuclease repair complex"/>
    <property type="evidence" value="ECO:0007669"/>
    <property type="project" value="TreeGrafter"/>
</dbReference>
<protein>
    <submittedName>
        <fullName evidence="3">Excinuclease ABC subunit C</fullName>
    </submittedName>
</protein>
<dbReference type="PANTHER" id="PTHR30562">
    <property type="entry name" value="UVRC/OXIDOREDUCTASE"/>
    <property type="match status" value="1"/>
</dbReference>
<evidence type="ECO:0000313" key="3">
    <source>
        <dbReference type="EMBL" id="KKQ91668.1"/>
    </source>
</evidence>
<dbReference type="InterPro" id="IPR001943">
    <property type="entry name" value="UVR_dom"/>
</dbReference>
<gene>
    <name evidence="3" type="ORF">UT17_C0004G0016</name>
</gene>
<sequence>MQSLAEKLTKIPLKQEGYKPSAIYSLPESAGVYVFFKDKLPIYVGKAINLKRRVGSYFDLDLEVKTKKMIREATALSFIQVGSELEALLLEARLIRKYMPHYNIAAKDDKHPLYIIITKEKYPRVLAVRKLITNNYKLIASFGPFPASNTVRSVLRMIRRIFPYSDHKQGTRGCLYSHIGLCDPCPNDIVQSTERGHHFVGKVLRKKYLGNIKHIKSILSGKFQGVKTDLVREMKNLSKEQRFEEAGEIRNKVRNLDYITQPQMPTEFYMQNPNLYEDVRKKELSEFLKILNSYILNLKSLARIECFDIAHLAGSSPTASMVTFIDGVADKTFYRHFKIKKAKGGDDYDSMREVAKRRVRHLGVPTSLLQLRSGLRGVNWGRPNLIIVDGGEGQVKAFTSILYSNEVNIPVVGIAKNPDRLVVGDQKIKLQGGPLQLVSRIRDEAHRFARRYHHKLVSRELIPK</sequence>
<reference evidence="3 4" key="1">
    <citation type="journal article" date="2015" name="Nature">
        <title>rRNA introns, odd ribosomes, and small enigmatic genomes across a large radiation of phyla.</title>
        <authorList>
            <person name="Brown C.T."/>
            <person name="Hug L.A."/>
            <person name="Thomas B.C."/>
            <person name="Sharon I."/>
            <person name="Castelle C.J."/>
            <person name="Singh A."/>
            <person name="Wilkins M.J."/>
            <person name="Williams K.H."/>
            <person name="Banfield J.F."/>
        </authorList>
    </citation>
    <scope>NUCLEOTIDE SEQUENCE [LARGE SCALE GENOMIC DNA]</scope>
</reference>
<dbReference type="Gene3D" id="3.30.420.340">
    <property type="entry name" value="UvrC, RNAse H endonuclease domain"/>
    <property type="match status" value="1"/>
</dbReference>
<evidence type="ECO:0000259" key="1">
    <source>
        <dbReference type="PROSITE" id="PS50164"/>
    </source>
</evidence>
<dbReference type="PATRIC" id="fig|1618572.3.peg.733"/>
<dbReference type="InterPro" id="IPR000305">
    <property type="entry name" value="GIY-YIG_endonuc"/>
</dbReference>
<dbReference type="InterPro" id="IPR050066">
    <property type="entry name" value="UvrABC_protein_C"/>
</dbReference>
<dbReference type="PROSITE" id="PS50164">
    <property type="entry name" value="GIY_YIG"/>
    <property type="match status" value="1"/>
</dbReference>
<dbReference type="Pfam" id="PF08459">
    <property type="entry name" value="UvrC_RNaseH_dom"/>
    <property type="match status" value="1"/>
</dbReference>
<feature type="domain" description="GIY-YIG" evidence="1">
    <location>
        <begin position="28"/>
        <end position="104"/>
    </location>
</feature>
<dbReference type="InterPro" id="IPR035901">
    <property type="entry name" value="GIY-YIG_endonuc_sf"/>
</dbReference>
<dbReference type="CDD" id="cd10434">
    <property type="entry name" value="GIY-YIG_UvrC_Cho"/>
    <property type="match status" value="1"/>
</dbReference>
<accession>A0A0G0LII3</accession>
<dbReference type="SUPFAM" id="SSF82771">
    <property type="entry name" value="GIY-YIG endonuclease"/>
    <property type="match status" value="1"/>
</dbReference>
<dbReference type="InterPro" id="IPR001162">
    <property type="entry name" value="UvrC_RNase_H_dom"/>
</dbReference>
<dbReference type="STRING" id="1618572.UT17_C0004G0016"/>
<dbReference type="InterPro" id="IPR047296">
    <property type="entry name" value="GIY-YIG_UvrC_Cho"/>
</dbReference>
<dbReference type="GO" id="GO:0009381">
    <property type="term" value="F:excinuclease ABC activity"/>
    <property type="evidence" value="ECO:0007669"/>
    <property type="project" value="InterPro"/>
</dbReference>
<dbReference type="GO" id="GO:0006289">
    <property type="term" value="P:nucleotide-excision repair"/>
    <property type="evidence" value="ECO:0007669"/>
    <property type="project" value="InterPro"/>
</dbReference>
<dbReference type="AlphaFoldDB" id="A0A0G0LII3"/>
<evidence type="ECO:0000313" key="4">
    <source>
        <dbReference type="Proteomes" id="UP000034774"/>
    </source>
</evidence>
<name>A0A0G0LII3_9BACT</name>
<dbReference type="InterPro" id="IPR036876">
    <property type="entry name" value="UVR_dom_sf"/>
</dbReference>
<proteinExistence type="predicted"/>
<dbReference type="PROSITE" id="PS50165">
    <property type="entry name" value="UVRC"/>
    <property type="match status" value="1"/>
</dbReference>